<proteinExistence type="predicted"/>
<dbReference type="RefSeq" id="WP_167919422.1">
    <property type="nucleotide sequence ID" value="NZ_JAATIT010000001.1"/>
</dbReference>
<gene>
    <name evidence="4" type="ORF">GGR90_000732</name>
</gene>
<dbReference type="EC" id="1.6.99.1" evidence="4"/>
<dbReference type="EMBL" id="JAATIT010000001">
    <property type="protein sequence ID" value="NJB88580.1"/>
    <property type="molecule type" value="Genomic_DNA"/>
</dbReference>
<organism evidence="4 5">
    <name type="scientific">Sphingopyxis italica</name>
    <dbReference type="NCBI Taxonomy" id="1129133"/>
    <lineage>
        <taxon>Bacteria</taxon>
        <taxon>Pseudomonadati</taxon>
        <taxon>Pseudomonadota</taxon>
        <taxon>Alphaproteobacteria</taxon>
        <taxon>Sphingomonadales</taxon>
        <taxon>Sphingomonadaceae</taxon>
        <taxon>Sphingopyxis</taxon>
    </lineage>
</organism>
<accession>A0A7X6B7E8</accession>
<dbReference type="PANTHER" id="PTHR43656">
    <property type="entry name" value="BINDING OXIDOREDUCTASE, PUTATIVE (AFU_ORTHOLOGUE AFUA_2G08260)-RELATED"/>
    <property type="match status" value="1"/>
</dbReference>
<protein>
    <submittedName>
        <fullName evidence="4">NADPH2 dehydrogenase</fullName>
        <ecNumber evidence="4">1.6.99.1</ecNumber>
    </submittedName>
</protein>
<sequence length="344" mass="37327">MSDIVTSSDRRTFFLGVNTGYVTADLPDDRFVEFYESRASPQLHCAIVGNVVVPGGFGSNAATPTLTDNVIWEQVAKAIAAQGSVPGIQLATAWEGYEGSRKFVGLAGDQVINTARALVHTMGRGGIGDILDAFDSAAEMARNHGYGHVQVHAAHGYFLSLLVDARIYAEAEHVLDRLAAMATRLAADGCESSIRISLKTGDTEFDADGREEFQDRIAALPFDFFDLSSGFYNIDKRLIYPSLSHIRSDRLAESLSVAARHPAKAFILSGRAAHVAPDALPLNVHIGLCRDLIANPNFLTDPAHGCCGKNKCHYFSRGAEHLTCALWEREPMHLVRREASGDRA</sequence>
<keyword evidence="1" id="KW-0285">Flavoprotein</keyword>
<reference evidence="4 5" key="1">
    <citation type="submission" date="2020-03" db="EMBL/GenBank/DDBJ databases">
        <title>Genomic Encyclopedia of Type Strains, Phase IV (KMG-IV): sequencing the most valuable type-strain genomes for metagenomic binning, comparative biology and taxonomic classification.</title>
        <authorList>
            <person name="Goeker M."/>
        </authorList>
    </citation>
    <scope>NUCLEOTIDE SEQUENCE [LARGE SCALE GENOMIC DNA]</scope>
    <source>
        <strain evidence="4 5">DSM 25229</strain>
    </source>
</reference>
<dbReference type="Proteomes" id="UP000535078">
    <property type="component" value="Unassembled WGS sequence"/>
</dbReference>
<evidence type="ECO:0000256" key="2">
    <source>
        <dbReference type="ARBA" id="ARBA00023002"/>
    </source>
</evidence>
<feature type="domain" description="NADH:flavin oxidoreductase/NADH oxidase N-terminal" evidence="3">
    <location>
        <begin position="27"/>
        <end position="161"/>
    </location>
</feature>
<evidence type="ECO:0000313" key="4">
    <source>
        <dbReference type="EMBL" id="NJB88580.1"/>
    </source>
</evidence>
<dbReference type="InterPro" id="IPR001155">
    <property type="entry name" value="OxRdtase_FMN_N"/>
</dbReference>
<dbReference type="PANTHER" id="PTHR43656:SF2">
    <property type="entry name" value="BINDING OXIDOREDUCTASE, PUTATIVE (AFU_ORTHOLOGUE AFUA_2G08260)-RELATED"/>
    <property type="match status" value="1"/>
</dbReference>
<dbReference type="Gene3D" id="3.20.20.70">
    <property type="entry name" value="Aldolase class I"/>
    <property type="match status" value="1"/>
</dbReference>
<dbReference type="GO" id="GO:0003959">
    <property type="term" value="F:NADPH dehydrogenase activity"/>
    <property type="evidence" value="ECO:0007669"/>
    <property type="project" value="UniProtKB-EC"/>
</dbReference>
<dbReference type="AlphaFoldDB" id="A0A7X6B7E8"/>
<dbReference type="InterPro" id="IPR051799">
    <property type="entry name" value="NADH_flavin_oxidoreductase"/>
</dbReference>
<dbReference type="Pfam" id="PF00724">
    <property type="entry name" value="Oxidored_FMN"/>
    <property type="match status" value="1"/>
</dbReference>
<keyword evidence="2 4" id="KW-0560">Oxidoreductase</keyword>
<dbReference type="SUPFAM" id="SSF51395">
    <property type="entry name" value="FMN-linked oxidoreductases"/>
    <property type="match status" value="1"/>
</dbReference>
<evidence type="ECO:0000259" key="3">
    <source>
        <dbReference type="Pfam" id="PF00724"/>
    </source>
</evidence>
<evidence type="ECO:0000256" key="1">
    <source>
        <dbReference type="ARBA" id="ARBA00022630"/>
    </source>
</evidence>
<name>A0A7X6B7E8_9SPHN</name>
<comment type="caution">
    <text evidence="4">The sequence shown here is derived from an EMBL/GenBank/DDBJ whole genome shotgun (WGS) entry which is preliminary data.</text>
</comment>
<dbReference type="GO" id="GO:0010181">
    <property type="term" value="F:FMN binding"/>
    <property type="evidence" value="ECO:0007669"/>
    <property type="project" value="InterPro"/>
</dbReference>
<dbReference type="InterPro" id="IPR013785">
    <property type="entry name" value="Aldolase_TIM"/>
</dbReference>
<keyword evidence="5" id="KW-1185">Reference proteome</keyword>
<evidence type="ECO:0000313" key="5">
    <source>
        <dbReference type="Proteomes" id="UP000535078"/>
    </source>
</evidence>